<accession>A0ABV0RVQ5</accession>
<reference evidence="1 2" key="1">
    <citation type="submission" date="2021-06" db="EMBL/GenBank/DDBJ databases">
        <authorList>
            <person name="Palmer J.M."/>
        </authorList>
    </citation>
    <scope>NUCLEOTIDE SEQUENCE [LARGE SCALE GENOMIC DNA]</scope>
    <source>
        <strain evidence="1 2">XC_2019</strain>
        <tissue evidence="1">Muscle</tissue>
    </source>
</reference>
<name>A0ABV0RVQ5_9TELE</name>
<dbReference type="Proteomes" id="UP001434883">
    <property type="component" value="Unassembled WGS sequence"/>
</dbReference>
<evidence type="ECO:0000313" key="2">
    <source>
        <dbReference type="Proteomes" id="UP001434883"/>
    </source>
</evidence>
<proteinExistence type="predicted"/>
<organism evidence="1 2">
    <name type="scientific">Xenoophorus captivus</name>
    <dbReference type="NCBI Taxonomy" id="1517983"/>
    <lineage>
        <taxon>Eukaryota</taxon>
        <taxon>Metazoa</taxon>
        <taxon>Chordata</taxon>
        <taxon>Craniata</taxon>
        <taxon>Vertebrata</taxon>
        <taxon>Euteleostomi</taxon>
        <taxon>Actinopterygii</taxon>
        <taxon>Neopterygii</taxon>
        <taxon>Teleostei</taxon>
        <taxon>Neoteleostei</taxon>
        <taxon>Acanthomorphata</taxon>
        <taxon>Ovalentaria</taxon>
        <taxon>Atherinomorphae</taxon>
        <taxon>Cyprinodontiformes</taxon>
        <taxon>Goodeidae</taxon>
        <taxon>Xenoophorus</taxon>
    </lineage>
</organism>
<dbReference type="EMBL" id="JAHRIN010059007">
    <property type="protein sequence ID" value="MEQ2211583.1"/>
    <property type="molecule type" value="Genomic_DNA"/>
</dbReference>
<sequence>MYHTAQRVLTVQLEAPLRPSLSVAKTSRDLDKIKSRFLKYTSGGRAINLPDCDRQDGRGRTPSEARAQLRGQRRWPILCMVLSTGCRSYMVPDTVRYSTCLSIIGPSPLIEFAFSWIQSSFQVITQHLCRTKGLPKCLQAELEVVDYAQMKVANVPNGPRIAAAVILTRLADDLVTAASWPTTASAWQSRFSHPDMHIDPQLNQE</sequence>
<comment type="caution">
    <text evidence="1">The sequence shown here is derived from an EMBL/GenBank/DDBJ whole genome shotgun (WGS) entry which is preliminary data.</text>
</comment>
<protein>
    <submittedName>
        <fullName evidence="1">Uncharacterized protein</fullName>
    </submittedName>
</protein>
<evidence type="ECO:0000313" key="1">
    <source>
        <dbReference type="EMBL" id="MEQ2211583.1"/>
    </source>
</evidence>
<gene>
    <name evidence="1" type="ORF">XENOCAPTIV_007940</name>
</gene>
<keyword evidence="2" id="KW-1185">Reference proteome</keyword>